<evidence type="ECO:0000256" key="7">
    <source>
        <dbReference type="RuleBase" id="RU363032"/>
    </source>
</evidence>
<keyword evidence="6 7" id="KW-0472">Membrane</keyword>
<feature type="transmembrane region" description="Helical" evidence="7">
    <location>
        <begin position="151"/>
        <end position="168"/>
    </location>
</feature>
<keyword evidence="4 7" id="KW-0812">Transmembrane</keyword>
<keyword evidence="2 7" id="KW-0813">Transport</keyword>
<dbReference type="PROSITE" id="PS50928">
    <property type="entry name" value="ABC_TM1"/>
    <property type="match status" value="1"/>
</dbReference>
<accession>A0A0B5F1B9</accession>
<protein>
    <submittedName>
        <fullName evidence="9">Putative peptide ABC transporter permease protein</fullName>
    </submittedName>
</protein>
<dbReference type="Gene3D" id="1.10.3720.10">
    <property type="entry name" value="MetI-like"/>
    <property type="match status" value="1"/>
</dbReference>
<dbReference type="GO" id="GO:0055085">
    <property type="term" value="P:transmembrane transport"/>
    <property type="evidence" value="ECO:0007669"/>
    <property type="project" value="InterPro"/>
</dbReference>
<evidence type="ECO:0000256" key="2">
    <source>
        <dbReference type="ARBA" id="ARBA00022448"/>
    </source>
</evidence>
<feature type="transmembrane region" description="Helical" evidence="7">
    <location>
        <begin position="91"/>
        <end position="113"/>
    </location>
</feature>
<evidence type="ECO:0000256" key="3">
    <source>
        <dbReference type="ARBA" id="ARBA00022475"/>
    </source>
</evidence>
<evidence type="ECO:0000256" key="4">
    <source>
        <dbReference type="ARBA" id="ARBA00022692"/>
    </source>
</evidence>
<dbReference type="InterPro" id="IPR050366">
    <property type="entry name" value="BP-dependent_transpt_permease"/>
</dbReference>
<gene>
    <name evidence="9" type="ORF">SLNWT_3756</name>
</gene>
<evidence type="ECO:0000313" key="10">
    <source>
        <dbReference type="Proteomes" id="UP000031523"/>
    </source>
</evidence>
<feature type="transmembrane region" description="Helical" evidence="7">
    <location>
        <begin position="254"/>
        <end position="275"/>
    </location>
</feature>
<dbReference type="KEGG" id="sals:SLNWT_3756"/>
<evidence type="ECO:0000256" key="5">
    <source>
        <dbReference type="ARBA" id="ARBA00022989"/>
    </source>
</evidence>
<feature type="transmembrane region" description="Helical" evidence="7">
    <location>
        <begin position="211"/>
        <end position="234"/>
    </location>
</feature>
<comment type="similarity">
    <text evidence="7">Belongs to the binding-protein-dependent transport system permease family.</text>
</comment>
<dbReference type="InterPro" id="IPR000515">
    <property type="entry name" value="MetI-like"/>
</dbReference>
<dbReference type="PANTHER" id="PTHR43386:SF1">
    <property type="entry name" value="D,D-DIPEPTIDE TRANSPORT SYSTEM PERMEASE PROTEIN DDPC-RELATED"/>
    <property type="match status" value="1"/>
</dbReference>
<reference evidence="9 10" key="1">
    <citation type="submission" date="2015-01" db="EMBL/GenBank/DDBJ databases">
        <title>Enhanced salinomycin production by adjusting the supply of polyketide extender units in Streptomyce albus DSM 41398.</title>
        <authorList>
            <person name="Lu C."/>
        </authorList>
    </citation>
    <scope>NUCLEOTIDE SEQUENCE [LARGE SCALE GENOMIC DNA]</scope>
    <source>
        <strain evidence="10">ATCC 21838 / DSM 41398 / FERM P-419 / JCM 4703 / NBRC 107858</strain>
    </source>
</reference>
<keyword evidence="3" id="KW-1003">Cell membrane</keyword>
<comment type="subcellular location">
    <subcellularLocation>
        <location evidence="1 7">Cell membrane</location>
        <topology evidence="1 7">Multi-pass membrane protein</topology>
    </subcellularLocation>
</comment>
<dbReference type="PANTHER" id="PTHR43386">
    <property type="entry name" value="OLIGOPEPTIDE TRANSPORT SYSTEM PERMEASE PROTEIN APPC"/>
    <property type="match status" value="1"/>
</dbReference>
<sequence length="283" mass="28979">MSAGAAKPLTSRPPARLRLPSRLAGARARTALAVVALLVLTGALAPLLAPHDPVAQSDDILAGPGAAHPLGTDDLGRDVFSRVLYGLRVDLVVGVLGVSGAGAIGVLLALAALRSAAVDAVLQRVLDVLLAFPSLILAVAVAAVLGTGQGSITAAVVISQSALCARVVRDAMLAHRRREYILAAELAGVRPGRLLVRHLLPTAFDPLTVQLALSLSTAVFLEGGMSFVGIGVLPPDPSLGNVLQESVQYLGSEPLFAAGPLLVIVALVLCFNTLADALNRSHR</sequence>
<evidence type="ECO:0000256" key="1">
    <source>
        <dbReference type="ARBA" id="ARBA00004651"/>
    </source>
</evidence>
<dbReference type="GO" id="GO:0005886">
    <property type="term" value="C:plasma membrane"/>
    <property type="evidence" value="ECO:0007669"/>
    <property type="project" value="UniProtKB-SubCell"/>
</dbReference>
<dbReference type="CDD" id="cd06261">
    <property type="entry name" value="TM_PBP2"/>
    <property type="match status" value="1"/>
</dbReference>
<dbReference type="Pfam" id="PF00528">
    <property type="entry name" value="BPD_transp_1"/>
    <property type="match status" value="1"/>
</dbReference>
<keyword evidence="10" id="KW-1185">Reference proteome</keyword>
<name>A0A0B5F1B9_STRA4</name>
<dbReference type="AlphaFoldDB" id="A0A0B5F1B9"/>
<evidence type="ECO:0000313" key="9">
    <source>
        <dbReference type="EMBL" id="AJE84132.1"/>
    </source>
</evidence>
<evidence type="ECO:0000259" key="8">
    <source>
        <dbReference type="PROSITE" id="PS50928"/>
    </source>
</evidence>
<evidence type="ECO:0000256" key="6">
    <source>
        <dbReference type="ARBA" id="ARBA00023136"/>
    </source>
</evidence>
<feature type="transmembrane region" description="Helical" evidence="7">
    <location>
        <begin position="125"/>
        <end position="145"/>
    </location>
</feature>
<dbReference type="InterPro" id="IPR035906">
    <property type="entry name" value="MetI-like_sf"/>
</dbReference>
<organism evidence="9 10">
    <name type="scientific">Streptomyces albus (strain ATCC 21838 / DSM 41398 / FERM P-419 / JCM 4703 / NBRC 107858)</name>
    <dbReference type="NCBI Taxonomy" id="1081613"/>
    <lineage>
        <taxon>Bacteria</taxon>
        <taxon>Bacillati</taxon>
        <taxon>Actinomycetota</taxon>
        <taxon>Actinomycetes</taxon>
        <taxon>Kitasatosporales</taxon>
        <taxon>Streptomycetaceae</taxon>
        <taxon>Streptomyces</taxon>
    </lineage>
</organism>
<dbReference type="EMBL" id="CP010519">
    <property type="protein sequence ID" value="AJE84132.1"/>
    <property type="molecule type" value="Genomic_DNA"/>
</dbReference>
<proteinExistence type="inferred from homology"/>
<keyword evidence="5 7" id="KW-1133">Transmembrane helix</keyword>
<feature type="domain" description="ABC transmembrane type-1" evidence="8">
    <location>
        <begin position="87"/>
        <end position="275"/>
    </location>
</feature>
<dbReference type="SUPFAM" id="SSF161098">
    <property type="entry name" value="MetI-like"/>
    <property type="match status" value="1"/>
</dbReference>
<dbReference type="Proteomes" id="UP000031523">
    <property type="component" value="Chromosome"/>
</dbReference>